<dbReference type="InterPro" id="IPR023471">
    <property type="entry name" value="CtaG/Cox11_dom_sf"/>
</dbReference>
<evidence type="ECO:0000256" key="5">
    <source>
        <dbReference type="ARBA" id="ARBA00023136"/>
    </source>
</evidence>
<dbReference type="Gene3D" id="2.60.370.10">
    <property type="entry name" value="Ctag/Cox11"/>
    <property type="match status" value="1"/>
</dbReference>
<dbReference type="GO" id="GO:0005739">
    <property type="term" value="C:mitochondrion"/>
    <property type="evidence" value="ECO:0007669"/>
    <property type="project" value="UniProtKB-ARBA"/>
</dbReference>
<keyword evidence="3" id="KW-0812">Transmembrane</keyword>
<keyword evidence="4" id="KW-1133">Transmembrane helix</keyword>
<gene>
    <name evidence="6" type="primary">ctaG</name>
    <name evidence="6" type="ORF">DF3PB_1100005</name>
</gene>
<name>A0A380T8Q2_9ZZZZ</name>
<proteinExistence type="inferred from homology"/>
<dbReference type="Pfam" id="PF04442">
    <property type="entry name" value="CtaG_Cox11"/>
    <property type="match status" value="1"/>
</dbReference>
<dbReference type="AlphaFoldDB" id="A0A380T8Q2"/>
<sequence length="197" mass="21274">MPGAQARGINRTTLTAVVLFAVVVAMGGLAFASVPLYRLFCQVTGFAGTPKTGAYVGTASAGAGAAGEVTVRFDANVNSQLPWQFQPVERQVVVRPGEEVLIHYRAHNLADQAITGTATFNVTPFKAAQYFNKIECFCFTEQTLKPGEDVSMPVVFYVDPQLFEDPNTAEVRNITLSYTFFPVETQAQQPSAGEKAL</sequence>
<dbReference type="NCBIfam" id="NF003465">
    <property type="entry name" value="PRK05089.1"/>
    <property type="match status" value="1"/>
</dbReference>
<evidence type="ECO:0000256" key="2">
    <source>
        <dbReference type="ARBA" id="ARBA00004167"/>
    </source>
</evidence>
<dbReference type="PANTHER" id="PTHR21320">
    <property type="entry name" value="CYTOCHROME C OXIDASE ASSEMBLY PROTEIN COX11-RELATED"/>
    <property type="match status" value="1"/>
</dbReference>
<dbReference type="PANTHER" id="PTHR21320:SF3">
    <property type="entry name" value="CYTOCHROME C OXIDASE ASSEMBLY PROTEIN COX11, MITOCHONDRIAL-RELATED"/>
    <property type="match status" value="1"/>
</dbReference>
<evidence type="ECO:0000256" key="3">
    <source>
        <dbReference type="ARBA" id="ARBA00022692"/>
    </source>
</evidence>
<evidence type="ECO:0000313" key="6">
    <source>
        <dbReference type="EMBL" id="SUS03731.1"/>
    </source>
</evidence>
<accession>A0A380T8Q2</accession>
<dbReference type="HAMAP" id="MF_00155">
    <property type="entry name" value="CtaG"/>
    <property type="match status" value="1"/>
</dbReference>
<comment type="subcellular location">
    <subcellularLocation>
        <location evidence="2">Membrane</location>
        <topology evidence="2">Single-pass membrane protein</topology>
    </subcellularLocation>
</comment>
<keyword evidence="5" id="KW-0472">Membrane</keyword>
<protein>
    <submittedName>
        <fullName evidence="6">Cytochrome c oxidase assembly protein CtaG</fullName>
    </submittedName>
</protein>
<dbReference type="GO" id="GO:0005507">
    <property type="term" value="F:copper ion binding"/>
    <property type="evidence" value="ECO:0007669"/>
    <property type="project" value="InterPro"/>
</dbReference>
<dbReference type="InterPro" id="IPR007533">
    <property type="entry name" value="Cyt_c_oxidase_assmbl_CtaG"/>
</dbReference>
<organism evidence="6">
    <name type="scientific">metagenome</name>
    <dbReference type="NCBI Taxonomy" id="256318"/>
    <lineage>
        <taxon>unclassified sequences</taxon>
        <taxon>metagenomes</taxon>
    </lineage>
</organism>
<evidence type="ECO:0000256" key="4">
    <source>
        <dbReference type="ARBA" id="ARBA00022989"/>
    </source>
</evidence>
<dbReference type="EMBL" id="UIDG01000014">
    <property type="protein sequence ID" value="SUS03731.1"/>
    <property type="molecule type" value="Genomic_DNA"/>
</dbReference>
<dbReference type="PIRSF" id="PIRSF005413">
    <property type="entry name" value="COX11"/>
    <property type="match status" value="1"/>
</dbReference>
<dbReference type="GO" id="GO:0016020">
    <property type="term" value="C:membrane"/>
    <property type="evidence" value="ECO:0007669"/>
    <property type="project" value="UniProtKB-SubCell"/>
</dbReference>
<evidence type="ECO:0000256" key="1">
    <source>
        <dbReference type="ARBA" id="ARBA00004007"/>
    </source>
</evidence>
<comment type="function">
    <text evidence="1">Exerts its effect at some terminal stage of cytochrome c oxidase synthesis, probably by being involved in the insertion of the copper B into subunit I.</text>
</comment>
<dbReference type="SUPFAM" id="SSF110111">
    <property type="entry name" value="Ctag/Cox11"/>
    <property type="match status" value="1"/>
</dbReference>
<reference evidence="6" key="1">
    <citation type="submission" date="2018-07" db="EMBL/GenBank/DDBJ databases">
        <authorList>
            <person name="Quirk P.G."/>
            <person name="Krulwich T.A."/>
        </authorList>
    </citation>
    <scope>NUCLEOTIDE SEQUENCE</scope>
</reference>
<dbReference type="FunFam" id="2.60.370.10:FF:000001">
    <property type="entry name" value="COX11 cytochrome c oxidase assembly homolog"/>
    <property type="match status" value="1"/>
</dbReference>